<feature type="transmembrane region" description="Helical" evidence="1">
    <location>
        <begin position="6"/>
        <end position="23"/>
    </location>
</feature>
<name>A0A8K0DVQ9_9ROSA</name>
<reference evidence="2" key="1">
    <citation type="submission" date="2020-03" db="EMBL/GenBank/DDBJ databases">
        <title>A high-quality chromosome-level genome assembly of a woody plant with both climbing and erect habits, Rhamnella rubrinervis.</title>
        <authorList>
            <person name="Lu Z."/>
            <person name="Yang Y."/>
            <person name="Zhu X."/>
            <person name="Sun Y."/>
        </authorList>
    </citation>
    <scope>NUCLEOTIDE SEQUENCE</scope>
    <source>
        <strain evidence="2">BYM</strain>
        <tissue evidence="2">Leaf</tissue>
    </source>
</reference>
<proteinExistence type="predicted"/>
<dbReference type="Proteomes" id="UP000796880">
    <property type="component" value="Unassembled WGS sequence"/>
</dbReference>
<sequence>MGVTWTYHYYIFGEFSNLILVYITRLANQKELKYYSEIERTTHRLKKETLRLIAASSPSATLQCWIQSREFDSEDELKLAKYMNNNKTLKELAASDLNSQSLCLEFLDLTTALN</sequence>
<keyword evidence="1" id="KW-1133">Transmembrane helix</keyword>
<organism evidence="2 3">
    <name type="scientific">Rhamnella rubrinervis</name>
    <dbReference type="NCBI Taxonomy" id="2594499"/>
    <lineage>
        <taxon>Eukaryota</taxon>
        <taxon>Viridiplantae</taxon>
        <taxon>Streptophyta</taxon>
        <taxon>Embryophyta</taxon>
        <taxon>Tracheophyta</taxon>
        <taxon>Spermatophyta</taxon>
        <taxon>Magnoliopsida</taxon>
        <taxon>eudicotyledons</taxon>
        <taxon>Gunneridae</taxon>
        <taxon>Pentapetalae</taxon>
        <taxon>rosids</taxon>
        <taxon>fabids</taxon>
        <taxon>Rosales</taxon>
        <taxon>Rhamnaceae</taxon>
        <taxon>rhamnoid group</taxon>
        <taxon>Rhamneae</taxon>
        <taxon>Rhamnella</taxon>
    </lineage>
</organism>
<evidence type="ECO:0000256" key="1">
    <source>
        <dbReference type="SAM" id="Phobius"/>
    </source>
</evidence>
<keyword evidence="1" id="KW-0472">Membrane</keyword>
<dbReference type="AlphaFoldDB" id="A0A8K0DVQ9"/>
<comment type="caution">
    <text evidence="2">The sequence shown here is derived from an EMBL/GenBank/DDBJ whole genome shotgun (WGS) entry which is preliminary data.</text>
</comment>
<evidence type="ECO:0000313" key="2">
    <source>
        <dbReference type="EMBL" id="KAF3434670.1"/>
    </source>
</evidence>
<gene>
    <name evidence="2" type="ORF">FNV43_RR21755</name>
</gene>
<keyword evidence="3" id="KW-1185">Reference proteome</keyword>
<protein>
    <submittedName>
        <fullName evidence="2">Uncharacterized protein</fullName>
    </submittedName>
</protein>
<dbReference type="EMBL" id="VOIH02000010">
    <property type="protein sequence ID" value="KAF3434670.1"/>
    <property type="molecule type" value="Genomic_DNA"/>
</dbReference>
<accession>A0A8K0DVQ9</accession>
<evidence type="ECO:0000313" key="3">
    <source>
        <dbReference type="Proteomes" id="UP000796880"/>
    </source>
</evidence>
<keyword evidence="1" id="KW-0812">Transmembrane</keyword>